<evidence type="ECO:0000256" key="7">
    <source>
        <dbReference type="ARBA" id="ARBA00023015"/>
    </source>
</evidence>
<evidence type="ECO:0000256" key="4">
    <source>
        <dbReference type="ARBA" id="ARBA00022723"/>
    </source>
</evidence>
<keyword evidence="6" id="KW-0411">Iron-sulfur</keyword>
<name>A0A6J7D029_9ZZZZ</name>
<dbReference type="GO" id="GO:0051539">
    <property type="term" value="F:4 iron, 4 sulfur cluster binding"/>
    <property type="evidence" value="ECO:0007669"/>
    <property type="project" value="UniProtKB-KW"/>
</dbReference>
<dbReference type="AlphaFoldDB" id="A0A6J7D029"/>
<reference evidence="13" key="1">
    <citation type="submission" date="2020-05" db="EMBL/GenBank/DDBJ databases">
        <authorList>
            <person name="Chiriac C."/>
            <person name="Salcher M."/>
            <person name="Ghai R."/>
            <person name="Kavagutti S V."/>
        </authorList>
    </citation>
    <scope>NUCLEOTIDE SEQUENCE</scope>
</reference>
<protein>
    <submittedName>
        <fullName evidence="13">Unannotated protein</fullName>
    </submittedName>
</protein>
<keyword evidence="5" id="KW-0408">Iron</keyword>
<keyword evidence="9" id="KW-1015">Disulfide bond</keyword>
<organism evidence="13">
    <name type="scientific">freshwater metagenome</name>
    <dbReference type="NCBI Taxonomy" id="449393"/>
    <lineage>
        <taxon>unclassified sequences</taxon>
        <taxon>metagenomes</taxon>
        <taxon>ecological metagenomes</taxon>
    </lineage>
</organism>
<accession>A0A6J7D029</accession>
<dbReference type="GO" id="GO:0047134">
    <property type="term" value="F:protein-disulfide reductase [NAD(P)H] activity"/>
    <property type="evidence" value="ECO:0007669"/>
    <property type="project" value="TreeGrafter"/>
</dbReference>
<dbReference type="EMBL" id="CAFBLP010000003">
    <property type="protein sequence ID" value="CAB4860503.1"/>
    <property type="molecule type" value="Genomic_DNA"/>
</dbReference>
<gene>
    <name evidence="13" type="ORF">UFOPK3376_00234</name>
</gene>
<dbReference type="HAMAP" id="MF_01479">
    <property type="entry name" value="WhiB"/>
    <property type="match status" value="1"/>
</dbReference>
<evidence type="ECO:0000259" key="12">
    <source>
        <dbReference type="PROSITE" id="PS51674"/>
    </source>
</evidence>
<evidence type="ECO:0000256" key="1">
    <source>
        <dbReference type="ARBA" id="ARBA00001966"/>
    </source>
</evidence>
<comment type="cofactor">
    <cofactor evidence="1">
        <name>[4Fe-4S] cluster</name>
        <dbReference type="ChEBI" id="CHEBI:49883"/>
    </cofactor>
</comment>
<dbReference type="GO" id="GO:0045892">
    <property type="term" value="P:negative regulation of DNA-templated transcription"/>
    <property type="evidence" value="ECO:0007669"/>
    <property type="project" value="TreeGrafter"/>
</dbReference>
<dbReference type="PANTHER" id="PTHR38839:SF6">
    <property type="entry name" value="TRANSCRIPTIONAL REGULATOR WHIB1"/>
    <property type="match status" value="1"/>
</dbReference>
<dbReference type="PROSITE" id="PS51674">
    <property type="entry name" value="4FE4S_WBL"/>
    <property type="match status" value="1"/>
</dbReference>
<keyword evidence="3" id="KW-0004">4Fe-4S</keyword>
<dbReference type="InterPro" id="IPR034768">
    <property type="entry name" value="4FE4S_WBL"/>
</dbReference>
<dbReference type="GO" id="GO:0003677">
    <property type="term" value="F:DNA binding"/>
    <property type="evidence" value="ECO:0007669"/>
    <property type="project" value="UniProtKB-KW"/>
</dbReference>
<evidence type="ECO:0000256" key="6">
    <source>
        <dbReference type="ARBA" id="ARBA00023014"/>
    </source>
</evidence>
<feature type="compositionally biased region" description="Polar residues" evidence="11">
    <location>
        <begin position="92"/>
        <end position="108"/>
    </location>
</feature>
<keyword evidence="7" id="KW-0805">Transcription regulation</keyword>
<evidence type="ECO:0000256" key="8">
    <source>
        <dbReference type="ARBA" id="ARBA00023125"/>
    </source>
</evidence>
<evidence type="ECO:0000313" key="13">
    <source>
        <dbReference type="EMBL" id="CAB4860503.1"/>
    </source>
</evidence>
<dbReference type="Pfam" id="PF02467">
    <property type="entry name" value="Whib"/>
    <property type="match status" value="1"/>
</dbReference>
<keyword evidence="10" id="KW-0804">Transcription</keyword>
<keyword evidence="8" id="KW-0238">DNA-binding</keyword>
<dbReference type="GO" id="GO:0045454">
    <property type="term" value="P:cell redox homeostasis"/>
    <property type="evidence" value="ECO:0007669"/>
    <property type="project" value="TreeGrafter"/>
</dbReference>
<comment type="similarity">
    <text evidence="2">Belongs to the WhiB family.</text>
</comment>
<feature type="domain" description="4Fe-4S Wbl-type" evidence="12">
    <location>
        <begin position="22"/>
        <end position="84"/>
    </location>
</feature>
<evidence type="ECO:0000256" key="10">
    <source>
        <dbReference type="ARBA" id="ARBA00023163"/>
    </source>
</evidence>
<dbReference type="PANTHER" id="PTHR38839">
    <property type="entry name" value="TRANSCRIPTIONAL REGULATOR WHID-RELATED"/>
    <property type="match status" value="1"/>
</dbReference>
<evidence type="ECO:0000256" key="3">
    <source>
        <dbReference type="ARBA" id="ARBA00022485"/>
    </source>
</evidence>
<evidence type="ECO:0000256" key="11">
    <source>
        <dbReference type="SAM" id="MobiDB-lite"/>
    </source>
</evidence>
<evidence type="ECO:0000256" key="2">
    <source>
        <dbReference type="ARBA" id="ARBA00006597"/>
    </source>
</evidence>
<dbReference type="InterPro" id="IPR003482">
    <property type="entry name" value="Whib"/>
</dbReference>
<proteinExistence type="inferred from homology"/>
<keyword evidence="4" id="KW-0479">Metal-binding</keyword>
<dbReference type="GO" id="GO:0046872">
    <property type="term" value="F:metal ion binding"/>
    <property type="evidence" value="ECO:0007669"/>
    <property type="project" value="UniProtKB-KW"/>
</dbReference>
<evidence type="ECO:0000256" key="9">
    <source>
        <dbReference type="ARBA" id="ARBA00023157"/>
    </source>
</evidence>
<sequence length="108" mass="11802">MSILASSLTLAHADYSWRGASICRDTDPDLFFPIGTTGHALAQIARAKEVCGECPVNVECLEFALETNQDSGIWGGTSEEERRVMRRAQVARNKSNLSADTERLTQAS</sequence>
<evidence type="ECO:0000256" key="5">
    <source>
        <dbReference type="ARBA" id="ARBA00023004"/>
    </source>
</evidence>
<feature type="region of interest" description="Disordered" evidence="11">
    <location>
        <begin position="89"/>
        <end position="108"/>
    </location>
</feature>